<name>F0ZC03_DICPU</name>
<sequence length="391" mass="44332">MINNINKIVFNSGFKRFYTSYDNLGRNFLKNYKDVKSLYSPENIYKKITDDNKKLLENIKSENTIYLSKLITKVESTRDDHQEQSRYIISYLQSLQQKEKNEDKNKTYRIGITGPPGAGKSTFIESFGKHLTSLGNKVAVLAIDPSSIRTGGSIMGDKTRMQQLSVDPNAYVRPSATRGFLGGITKGTSDTIVLCESAGFNIIIVETVGVGQSEVSIEHLVDVFCLIVPPANGDELQGLKKGISELADLVVVNKADGDLLPKARFTVSEYLSAFKIQRPKNLKWIPRVLSCSSVTKEHIDNVWNEMLNFKKVMMETGDFTRKRAEQKELFMKKLIEEELSMMLLNNEEVQKLIPYFETQVRDGIISPSLASNEIIKTFMEYERNKKEEVLH</sequence>
<dbReference type="GO" id="GO:0003924">
    <property type="term" value="F:GTPase activity"/>
    <property type="evidence" value="ECO:0000318"/>
    <property type="project" value="GO_Central"/>
</dbReference>
<dbReference type="Pfam" id="PF03308">
    <property type="entry name" value="MeaB"/>
    <property type="match status" value="1"/>
</dbReference>
<dbReference type="InterPro" id="IPR027417">
    <property type="entry name" value="P-loop_NTPase"/>
</dbReference>
<dbReference type="NCBIfam" id="NF006958">
    <property type="entry name" value="PRK09435.1"/>
    <property type="match status" value="1"/>
</dbReference>
<dbReference type="AlphaFoldDB" id="F0ZC03"/>
<dbReference type="PANTHER" id="PTHR23408">
    <property type="entry name" value="METHYLMALONYL-COA MUTASE"/>
    <property type="match status" value="1"/>
</dbReference>
<comment type="similarity">
    <text evidence="1">Belongs to the SIMIBI class G3E GTPase family. ArgK/MeaB subfamily.</text>
</comment>
<protein>
    <recommendedName>
        <fullName evidence="4">AAA+ ATPase domain-containing protein</fullName>
    </recommendedName>
</protein>
<dbReference type="Gene3D" id="3.40.50.300">
    <property type="entry name" value="P-loop containing nucleotide triphosphate hydrolases"/>
    <property type="match status" value="1"/>
</dbReference>
<evidence type="ECO:0000313" key="3">
    <source>
        <dbReference type="Proteomes" id="UP000001064"/>
    </source>
</evidence>
<dbReference type="CDD" id="cd03114">
    <property type="entry name" value="MMAA-like"/>
    <property type="match status" value="1"/>
</dbReference>
<dbReference type="Gene3D" id="1.10.287.130">
    <property type="match status" value="1"/>
</dbReference>
<gene>
    <name evidence="2" type="ORF">DICPUDRAFT_75901</name>
</gene>
<dbReference type="OrthoDB" id="1476984at2759"/>
<dbReference type="InParanoid" id="F0ZC03"/>
<organism evidence="2 3">
    <name type="scientific">Dictyostelium purpureum</name>
    <name type="common">Slime mold</name>
    <dbReference type="NCBI Taxonomy" id="5786"/>
    <lineage>
        <taxon>Eukaryota</taxon>
        <taxon>Amoebozoa</taxon>
        <taxon>Evosea</taxon>
        <taxon>Eumycetozoa</taxon>
        <taxon>Dictyostelia</taxon>
        <taxon>Dictyosteliales</taxon>
        <taxon>Dictyosteliaceae</taxon>
        <taxon>Dictyostelium</taxon>
    </lineage>
</organism>
<dbReference type="OMA" id="QARYWFG"/>
<dbReference type="EMBL" id="GL870974">
    <property type="protein sequence ID" value="EGC38549.1"/>
    <property type="molecule type" value="Genomic_DNA"/>
</dbReference>
<dbReference type="PANTHER" id="PTHR23408:SF3">
    <property type="entry name" value="METHYLMALONIC ACIDURIA TYPE A PROTEIN, MITOCHONDRIAL"/>
    <property type="match status" value="1"/>
</dbReference>
<evidence type="ECO:0000313" key="2">
    <source>
        <dbReference type="EMBL" id="EGC38549.1"/>
    </source>
</evidence>
<dbReference type="GO" id="GO:0005737">
    <property type="term" value="C:cytoplasm"/>
    <property type="evidence" value="ECO:0000318"/>
    <property type="project" value="GO_Central"/>
</dbReference>
<dbReference type="GeneID" id="10507026"/>
<accession>F0ZC03</accession>
<dbReference type="GO" id="GO:0005525">
    <property type="term" value="F:GTP binding"/>
    <property type="evidence" value="ECO:0007669"/>
    <property type="project" value="InterPro"/>
</dbReference>
<evidence type="ECO:0000256" key="1">
    <source>
        <dbReference type="ARBA" id="ARBA00009625"/>
    </source>
</evidence>
<dbReference type="FunCoup" id="F0ZC03">
    <property type="interactions" value="65"/>
</dbReference>
<keyword evidence="3" id="KW-1185">Reference proteome</keyword>
<dbReference type="Gene3D" id="1.20.5.170">
    <property type="match status" value="1"/>
</dbReference>
<dbReference type="InterPro" id="IPR005129">
    <property type="entry name" value="GTPase_ArgK"/>
</dbReference>
<dbReference type="NCBIfam" id="TIGR00750">
    <property type="entry name" value="lao"/>
    <property type="match status" value="1"/>
</dbReference>
<dbReference type="VEuPathDB" id="AmoebaDB:DICPUDRAFT_75901"/>
<reference evidence="3" key="1">
    <citation type="journal article" date="2011" name="Genome Biol.">
        <title>Comparative genomics of the social amoebae Dictyostelium discoideum and Dictyostelium purpureum.</title>
        <authorList>
            <consortium name="US DOE Joint Genome Institute (JGI-PGF)"/>
            <person name="Sucgang R."/>
            <person name="Kuo A."/>
            <person name="Tian X."/>
            <person name="Salerno W."/>
            <person name="Parikh A."/>
            <person name="Feasley C.L."/>
            <person name="Dalin E."/>
            <person name="Tu H."/>
            <person name="Huang E."/>
            <person name="Barry K."/>
            <person name="Lindquist E."/>
            <person name="Shapiro H."/>
            <person name="Bruce D."/>
            <person name="Schmutz J."/>
            <person name="Salamov A."/>
            <person name="Fey P."/>
            <person name="Gaudet P."/>
            <person name="Anjard C."/>
            <person name="Babu M.M."/>
            <person name="Basu S."/>
            <person name="Bushmanova Y."/>
            <person name="van der Wel H."/>
            <person name="Katoh-Kurasawa M."/>
            <person name="Dinh C."/>
            <person name="Coutinho P.M."/>
            <person name="Saito T."/>
            <person name="Elias M."/>
            <person name="Schaap P."/>
            <person name="Kay R.R."/>
            <person name="Henrissat B."/>
            <person name="Eichinger L."/>
            <person name="Rivero F."/>
            <person name="Putnam N.H."/>
            <person name="West C.M."/>
            <person name="Loomis W.F."/>
            <person name="Chisholm R.L."/>
            <person name="Shaulsky G."/>
            <person name="Strassmann J.E."/>
            <person name="Queller D.C."/>
            <person name="Kuspa A."/>
            <person name="Grigoriev I.V."/>
        </authorList>
    </citation>
    <scope>NUCLEOTIDE SEQUENCE [LARGE SCALE GENOMIC DNA]</scope>
    <source>
        <strain evidence="3">QSDP1</strain>
    </source>
</reference>
<proteinExistence type="inferred from homology"/>
<dbReference type="RefSeq" id="XP_003284920.1">
    <property type="nucleotide sequence ID" value="XM_003284872.1"/>
</dbReference>
<dbReference type="eggNOG" id="ENOG502QR2W">
    <property type="taxonomic scope" value="Eukaryota"/>
</dbReference>
<dbReference type="Proteomes" id="UP000001064">
    <property type="component" value="Unassembled WGS sequence"/>
</dbReference>
<dbReference type="KEGG" id="dpp:DICPUDRAFT_75901"/>
<dbReference type="STRING" id="5786.F0ZC03"/>
<dbReference type="SUPFAM" id="SSF52540">
    <property type="entry name" value="P-loop containing nucleoside triphosphate hydrolases"/>
    <property type="match status" value="1"/>
</dbReference>
<evidence type="ECO:0008006" key="4">
    <source>
        <dbReference type="Google" id="ProtNLM"/>
    </source>
</evidence>